<feature type="chain" id="PRO_5012755321" description="Secreted protein" evidence="1">
    <location>
        <begin position="16"/>
        <end position="106"/>
    </location>
</feature>
<organism evidence="2 3">
    <name type="scientific">Trypanosoma theileri</name>
    <dbReference type="NCBI Taxonomy" id="67003"/>
    <lineage>
        <taxon>Eukaryota</taxon>
        <taxon>Discoba</taxon>
        <taxon>Euglenozoa</taxon>
        <taxon>Kinetoplastea</taxon>
        <taxon>Metakinetoplastina</taxon>
        <taxon>Trypanosomatida</taxon>
        <taxon>Trypanosomatidae</taxon>
        <taxon>Trypanosoma</taxon>
    </lineage>
</organism>
<evidence type="ECO:0000313" key="2">
    <source>
        <dbReference type="EMBL" id="ORC84592.1"/>
    </source>
</evidence>
<keyword evidence="3" id="KW-1185">Reference proteome</keyword>
<dbReference type="VEuPathDB" id="TriTrypDB:TM35_000431600"/>
<accession>A0A1X0NIM1</accession>
<dbReference type="RefSeq" id="XP_028878658.1">
    <property type="nucleotide sequence ID" value="XM_029030059.1"/>
</dbReference>
<name>A0A1X0NIM1_9TRYP</name>
<proteinExistence type="predicted"/>
<feature type="signal peptide" evidence="1">
    <location>
        <begin position="1"/>
        <end position="15"/>
    </location>
</feature>
<keyword evidence="1" id="KW-0732">Signal</keyword>
<evidence type="ECO:0008006" key="4">
    <source>
        <dbReference type="Google" id="ProtNLM"/>
    </source>
</evidence>
<comment type="caution">
    <text evidence="2">The sequence shown here is derived from an EMBL/GenBank/DDBJ whole genome shotgun (WGS) entry which is preliminary data.</text>
</comment>
<dbReference type="EMBL" id="NBCO01000043">
    <property type="protein sequence ID" value="ORC84592.1"/>
    <property type="molecule type" value="Genomic_DNA"/>
</dbReference>
<sequence length="106" mass="11835">MIIQLFLLVSCSLEGFIVQLEFLERSGVIGVGGRLLLHLPLVCRFFLLGPSVSFRHHFPCGFHCWCAIQECIRASPRTVLTRASNAYVPTYNASHADVPRESCAWG</sequence>
<dbReference type="AlphaFoldDB" id="A0A1X0NIM1"/>
<dbReference type="GeneID" id="39989839"/>
<evidence type="ECO:0000313" key="3">
    <source>
        <dbReference type="Proteomes" id="UP000192257"/>
    </source>
</evidence>
<dbReference type="Proteomes" id="UP000192257">
    <property type="component" value="Unassembled WGS sequence"/>
</dbReference>
<gene>
    <name evidence="2" type="ORF">TM35_000431600</name>
</gene>
<reference evidence="2 3" key="1">
    <citation type="submission" date="2017-03" db="EMBL/GenBank/DDBJ databases">
        <title>An alternative strategy for trypanosome survival in the mammalian bloodstream revealed through genome and transcriptome analysis of the ubiquitous bovine parasite Trypanosoma (Megatrypanum) theileri.</title>
        <authorList>
            <person name="Kelly S."/>
            <person name="Ivens A."/>
            <person name="Mott A."/>
            <person name="O'Neill E."/>
            <person name="Emms D."/>
            <person name="Macleod O."/>
            <person name="Voorheis P."/>
            <person name="Matthews J."/>
            <person name="Matthews K."/>
            <person name="Carrington M."/>
        </authorList>
    </citation>
    <scope>NUCLEOTIDE SEQUENCE [LARGE SCALE GENOMIC DNA]</scope>
    <source>
        <strain evidence="2">Edinburgh</strain>
    </source>
</reference>
<evidence type="ECO:0000256" key="1">
    <source>
        <dbReference type="SAM" id="SignalP"/>
    </source>
</evidence>
<protein>
    <recommendedName>
        <fullName evidence="4">Secreted protein</fullName>
    </recommendedName>
</protein>